<protein>
    <submittedName>
        <fullName evidence="2">Baseplate assembly protein</fullName>
    </submittedName>
</protein>
<keyword evidence="3" id="KW-1185">Reference proteome</keyword>
<name>A0A6M0RK34_9CYAN</name>
<feature type="domain" description="Gp5/Type VI secretion system Vgr protein OB-fold" evidence="1">
    <location>
        <begin position="10"/>
        <end position="84"/>
    </location>
</feature>
<gene>
    <name evidence="2" type="ORF">DXZ20_11215</name>
</gene>
<evidence type="ECO:0000313" key="3">
    <source>
        <dbReference type="Proteomes" id="UP000481033"/>
    </source>
</evidence>
<dbReference type="Gene3D" id="2.40.50.230">
    <property type="entry name" value="Gp5 N-terminal domain"/>
    <property type="match status" value="1"/>
</dbReference>
<reference evidence="2 3" key="1">
    <citation type="journal article" date="2020" name="Microb. Ecol.">
        <title>Ecogenomics of the Marine Benthic Filamentous Cyanobacterium Adonisia.</title>
        <authorList>
            <person name="Walter J.M."/>
            <person name="Coutinho F.H."/>
            <person name="Leomil L."/>
            <person name="Hargreaves P.I."/>
            <person name="Campeao M.E."/>
            <person name="Vieira V.V."/>
            <person name="Silva B.S."/>
            <person name="Fistarol G.O."/>
            <person name="Salomon P.S."/>
            <person name="Sawabe T."/>
            <person name="Mino S."/>
            <person name="Hosokawa M."/>
            <person name="Miyashita H."/>
            <person name="Maruyama F."/>
            <person name="van Verk M.C."/>
            <person name="Dutilh B.E."/>
            <person name="Thompson C.C."/>
            <person name="Thompson F.L."/>
        </authorList>
    </citation>
    <scope>NUCLEOTIDE SEQUENCE [LARGE SCALE GENOMIC DNA]</scope>
    <source>
        <strain evidence="2 3">CCMR0081</strain>
    </source>
</reference>
<dbReference type="Pfam" id="PF04717">
    <property type="entry name" value="Phage_base_V"/>
    <property type="match status" value="1"/>
</dbReference>
<comment type="caution">
    <text evidence="2">The sequence shown here is derived from an EMBL/GenBank/DDBJ whole genome shotgun (WGS) entry which is preliminary data.</text>
</comment>
<dbReference type="EMBL" id="QXHD01000004">
    <property type="protein sequence ID" value="NEZ56230.1"/>
    <property type="molecule type" value="Genomic_DNA"/>
</dbReference>
<proteinExistence type="predicted"/>
<dbReference type="SUPFAM" id="SSF69255">
    <property type="entry name" value="gp5 N-terminal domain-like"/>
    <property type="match status" value="1"/>
</dbReference>
<dbReference type="InterPro" id="IPR006531">
    <property type="entry name" value="Gp5/Vgr_OB"/>
</dbReference>
<organism evidence="2 3">
    <name type="scientific">Adonisia turfae CCMR0081</name>
    <dbReference type="NCBI Taxonomy" id="2292702"/>
    <lineage>
        <taxon>Bacteria</taxon>
        <taxon>Bacillati</taxon>
        <taxon>Cyanobacteriota</taxon>
        <taxon>Adonisia</taxon>
        <taxon>Adonisia turfae</taxon>
    </lineage>
</organism>
<dbReference type="Proteomes" id="UP000481033">
    <property type="component" value="Unassembled WGS sequence"/>
</dbReference>
<evidence type="ECO:0000313" key="2">
    <source>
        <dbReference type="EMBL" id="NEZ56230.1"/>
    </source>
</evidence>
<dbReference type="RefSeq" id="WP_163668115.1">
    <property type="nucleotide sequence ID" value="NZ_QXHD01000004.1"/>
</dbReference>
<evidence type="ECO:0000259" key="1">
    <source>
        <dbReference type="Pfam" id="PF04717"/>
    </source>
</evidence>
<dbReference type="InterPro" id="IPR037026">
    <property type="entry name" value="Vgr_OB-fold_dom_sf"/>
</dbReference>
<sequence length="177" mass="18629">MNGQKFYGKYRGTVVNNVDPERRGRLQVSITDFSLLPSTTWALPCFPWAGPQMGMYFIPPIGAGVWIEFEQGDPDYPIWVGCWWGSTPEVPTTAAGQTTPGTPVAVMQSVTQGAVVISDAPVPPMTAPGVMVNSGPASFITVDASGVTITAPTITLKATTVNITGITDINAGALKVT</sequence>
<accession>A0A6M0RK34</accession>
<dbReference type="AlphaFoldDB" id="A0A6M0RK34"/>